<evidence type="ECO:0000313" key="3">
    <source>
        <dbReference type="Proteomes" id="UP000712600"/>
    </source>
</evidence>
<protein>
    <submittedName>
        <fullName evidence="2">Uncharacterized protein</fullName>
    </submittedName>
</protein>
<evidence type="ECO:0000313" key="2">
    <source>
        <dbReference type="EMBL" id="KAF3535040.1"/>
    </source>
</evidence>
<evidence type="ECO:0000256" key="1">
    <source>
        <dbReference type="SAM" id="MobiDB-lite"/>
    </source>
</evidence>
<accession>A0A8S9Q111</accession>
<name>A0A8S9Q111_BRACR</name>
<proteinExistence type="predicted"/>
<dbReference type="Proteomes" id="UP000712600">
    <property type="component" value="Unassembled WGS sequence"/>
</dbReference>
<feature type="compositionally biased region" description="Basic and acidic residues" evidence="1">
    <location>
        <begin position="60"/>
        <end position="78"/>
    </location>
</feature>
<feature type="region of interest" description="Disordered" evidence="1">
    <location>
        <begin position="34"/>
        <end position="100"/>
    </location>
</feature>
<dbReference type="AlphaFoldDB" id="A0A8S9Q111"/>
<gene>
    <name evidence="2" type="ORF">F2Q69_00020705</name>
</gene>
<sequence>MQPSRRSSRLQNLTEAATVFSQLTETALMDIHLTATSSSQQSRKRSRLRAQPIVSPPPPEHTEREVEFLSENSSKENDNNSLGEAETPANMSKEHRYEES</sequence>
<dbReference type="EMBL" id="QGKX02001290">
    <property type="protein sequence ID" value="KAF3535040.1"/>
    <property type="molecule type" value="Genomic_DNA"/>
</dbReference>
<organism evidence="2 3">
    <name type="scientific">Brassica cretica</name>
    <name type="common">Mustard</name>
    <dbReference type="NCBI Taxonomy" id="69181"/>
    <lineage>
        <taxon>Eukaryota</taxon>
        <taxon>Viridiplantae</taxon>
        <taxon>Streptophyta</taxon>
        <taxon>Embryophyta</taxon>
        <taxon>Tracheophyta</taxon>
        <taxon>Spermatophyta</taxon>
        <taxon>Magnoliopsida</taxon>
        <taxon>eudicotyledons</taxon>
        <taxon>Gunneridae</taxon>
        <taxon>Pentapetalae</taxon>
        <taxon>rosids</taxon>
        <taxon>malvids</taxon>
        <taxon>Brassicales</taxon>
        <taxon>Brassicaceae</taxon>
        <taxon>Brassiceae</taxon>
        <taxon>Brassica</taxon>
    </lineage>
</organism>
<comment type="caution">
    <text evidence="2">The sequence shown here is derived from an EMBL/GenBank/DDBJ whole genome shotgun (WGS) entry which is preliminary data.</text>
</comment>
<reference evidence="2" key="1">
    <citation type="submission" date="2019-12" db="EMBL/GenBank/DDBJ databases">
        <title>Genome sequencing and annotation of Brassica cretica.</title>
        <authorList>
            <person name="Studholme D.J."/>
            <person name="Sarris P."/>
        </authorList>
    </citation>
    <scope>NUCLEOTIDE SEQUENCE</scope>
    <source>
        <strain evidence="2">PFS-109/04</strain>
        <tissue evidence="2">Leaf</tissue>
    </source>
</reference>